<name>A0A7X1WD01_9PSED</name>
<protein>
    <submittedName>
        <fullName evidence="1">Uncharacterized protein</fullName>
    </submittedName>
</protein>
<evidence type="ECO:0000313" key="2">
    <source>
        <dbReference type="Proteomes" id="UP000441404"/>
    </source>
</evidence>
<sequence>MLRITDFNEYSKLKRVFLGSRIEKLKLNNFLNRIDLKVMAEDDCLCFLDDSMLGLWGEGILITKNFLVYNVLGESGYIPLFSISNIEFVGSDVVINKCLVLTFRKIPLNVIFDIFRTIYSCLKRNDVCFLDVSNHASGSGIIRNCSLEDEVVSFFFFVKANVNKEKIVELMGGDSFSSKENIRDFIAVDENLSRLSTALVEFSGLEGDECKKTIDFFYMAFKYYSSFFYDELNYYKDDLARADARELEKLRKEESARSNAYADEKSKIKSQDFCTFVNTFAIKGEPSSKFIDDFLSVINGYSRKYRMNEMEYWFTFLTHLDFYFYTLANKEVLQVSGLNQVFLAPFIFLLEGNKDRVQELSMLMNDEVINDSMVSIMFLMANQRSGNKEGNFNFLYEKLSLSEKGISEEEFMRSLNVVKEKTERFVFETLRPDIERESGINKLF</sequence>
<evidence type="ECO:0000313" key="1">
    <source>
        <dbReference type="EMBL" id="MQT48988.1"/>
    </source>
</evidence>
<reference evidence="1 2" key="1">
    <citation type="submission" date="2019-10" db="EMBL/GenBank/DDBJ databases">
        <title>Evaluation of single-gene subtyping targets for Pseudomonas.</title>
        <authorList>
            <person name="Reichler S.J."/>
            <person name="Orsi R.H."/>
            <person name="Wiedmann M."/>
            <person name="Martin N.H."/>
            <person name="Murphy S.I."/>
        </authorList>
    </citation>
    <scope>NUCLEOTIDE SEQUENCE [LARGE SCALE GENOMIC DNA]</scope>
    <source>
        <strain evidence="1 2">FSL R10-3257</strain>
    </source>
</reference>
<accession>A0A7X1WD01</accession>
<dbReference type="AlphaFoldDB" id="A0A7X1WD01"/>
<dbReference type="EMBL" id="WIWJ01000042">
    <property type="protein sequence ID" value="MQT48988.1"/>
    <property type="molecule type" value="Genomic_DNA"/>
</dbReference>
<proteinExistence type="predicted"/>
<organism evidence="1 2">
    <name type="scientific">Pseudomonas helleri</name>
    <dbReference type="NCBI Taxonomy" id="1608996"/>
    <lineage>
        <taxon>Bacteria</taxon>
        <taxon>Pseudomonadati</taxon>
        <taxon>Pseudomonadota</taxon>
        <taxon>Gammaproteobacteria</taxon>
        <taxon>Pseudomonadales</taxon>
        <taxon>Pseudomonadaceae</taxon>
        <taxon>Pseudomonas</taxon>
    </lineage>
</organism>
<dbReference type="Proteomes" id="UP000441404">
    <property type="component" value="Unassembled WGS sequence"/>
</dbReference>
<dbReference type="RefSeq" id="WP_044272841.1">
    <property type="nucleotide sequence ID" value="NZ_WIWJ01000042.1"/>
</dbReference>
<comment type="caution">
    <text evidence="1">The sequence shown here is derived from an EMBL/GenBank/DDBJ whole genome shotgun (WGS) entry which is preliminary data.</text>
</comment>
<gene>
    <name evidence="1" type="ORF">GHO40_19985</name>
</gene>